<feature type="region of interest" description="Disordered" evidence="1">
    <location>
        <begin position="316"/>
        <end position="338"/>
    </location>
</feature>
<dbReference type="EMBL" id="DS268455">
    <property type="protein sequence ID" value="EFP04591.1"/>
    <property type="molecule type" value="Genomic_DNA"/>
</dbReference>
<dbReference type="InParanoid" id="E3MLU4"/>
<evidence type="ECO:0000313" key="2">
    <source>
        <dbReference type="EMBL" id="EFP04591.1"/>
    </source>
</evidence>
<organism evidence="3">
    <name type="scientific">Caenorhabditis remanei</name>
    <name type="common">Caenorhabditis vulgaris</name>
    <dbReference type="NCBI Taxonomy" id="31234"/>
    <lineage>
        <taxon>Eukaryota</taxon>
        <taxon>Metazoa</taxon>
        <taxon>Ecdysozoa</taxon>
        <taxon>Nematoda</taxon>
        <taxon>Chromadorea</taxon>
        <taxon>Rhabditida</taxon>
        <taxon>Rhabditina</taxon>
        <taxon>Rhabditomorpha</taxon>
        <taxon>Rhabditoidea</taxon>
        <taxon>Rhabditidae</taxon>
        <taxon>Peloderinae</taxon>
        <taxon>Caenorhabditis</taxon>
    </lineage>
</organism>
<feature type="compositionally biased region" description="Low complexity" evidence="1">
    <location>
        <begin position="1"/>
        <end position="11"/>
    </location>
</feature>
<sequence length="528" mass="59321">MKRTDNSSSAPNPDPSADKSPSMEDDETTSGSQQKPEPDVEVVPKDTNCDSFQETKTLKLIKPLKTLAERAAFIEERNRMRRYHGPAARTNYSVKREKYDIRTLRTMPSSSARYQQQRASAIMDAPPSPDESEDEFDEEEEMKEEEEDLKLGKEVVTIDDSMEDEEVSNNGEKQILVFEDGETIYKTYVPTLRKLLDKYFVDQETAEIYDAMKRKAVQLNLCDNWQPIQKLIDMFEVSKAVKAKIQEKLKALSIRKYIRDGEPSSTFVECLLDSIYCSGPDMSDAFVLCADVFTELYCMRQQQEAVLTDAGNIPASSSSSSVAVKENSDNQEMATSASEKLTNNSKIVYESSFTDDLKLLKKGCVSIPELISGKVIFSQDVSVQDLQAMTEKYKELSASDFDDIFKKNFLNKLDNIDQVIQEVKDILEGRTSLSEDNTSVAKAILQCTFCIGAKPTDQFIFCEDLFSAAKISDIFYCSAVKMEMTLNATTPVDSKKTEDVSKKRQHSSKASVPSSKDNASDDTPPSKK</sequence>
<feature type="compositionally biased region" description="Polar residues" evidence="1">
    <location>
        <begin position="508"/>
        <end position="528"/>
    </location>
</feature>
<accession>E3MLU4</accession>
<gene>
    <name evidence="2" type="ORF">CRE_31251</name>
</gene>
<proteinExistence type="predicted"/>
<keyword evidence="3" id="KW-1185">Reference proteome</keyword>
<feature type="compositionally biased region" description="Low complexity" evidence="1">
    <location>
        <begin position="109"/>
        <end position="121"/>
    </location>
</feature>
<dbReference type="Proteomes" id="UP000008281">
    <property type="component" value="Unassembled WGS sequence"/>
</dbReference>
<feature type="region of interest" description="Disordered" evidence="1">
    <location>
        <begin position="106"/>
        <end position="151"/>
    </location>
</feature>
<protein>
    <submittedName>
        <fullName evidence="2">Uncharacterized protein</fullName>
    </submittedName>
</protein>
<feature type="region of interest" description="Disordered" evidence="1">
    <location>
        <begin position="1"/>
        <end position="54"/>
    </location>
</feature>
<dbReference type="AlphaFoldDB" id="E3MLU4"/>
<evidence type="ECO:0000256" key="1">
    <source>
        <dbReference type="SAM" id="MobiDB-lite"/>
    </source>
</evidence>
<reference evidence="2" key="1">
    <citation type="submission" date="2007-07" db="EMBL/GenBank/DDBJ databases">
        <title>PCAP assembly of the Caenorhabditis remanei genome.</title>
        <authorList>
            <consortium name="The Caenorhabditis remanei Sequencing Consortium"/>
            <person name="Wilson R.K."/>
        </authorList>
    </citation>
    <scope>NUCLEOTIDE SEQUENCE [LARGE SCALE GENOMIC DNA]</scope>
    <source>
        <strain evidence="2">PB4641</strain>
    </source>
</reference>
<feature type="region of interest" description="Disordered" evidence="1">
    <location>
        <begin position="491"/>
        <end position="528"/>
    </location>
</feature>
<feature type="compositionally biased region" description="Basic and acidic residues" evidence="1">
    <location>
        <begin position="493"/>
        <end position="502"/>
    </location>
</feature>
<name>E3MLU4_CAERE</name>
<feature type="compositionally biased region" description="Acidic residues" evidence="1">
    <location>
        <begin position="130"/>
        <end position="148"/>
    </location>
</feature>
<feature type="compositionally biased region" description="Basic and acidic residues" evidence="1">
    <location>
        <begin position="36"/>
        <end position="48"/>
    </location>
</feature>
<dbReference type="HOGENOM" id="CLU_516053_0_0_1"/>
<evidence type="ECO:0000313" key="3">
    <source>
        <dbReference type="Proteomes" id="UP000008281"/>
    </source>
</evidence>